<accession>A0ABM3RMK7</accession>
<proteinExistence type="predicted"/>
<keyword evidence="3" id="KW-1185">Reference proteome</keyword>
<gene>
    <name evidence="4" type="primary">LOC110789153</name>
</gene>
<evidence type="ECO:0000256" key="1">
    <source>
        <dbReference type="ARBA" id="ARBA00022737"/>
    </source>
</evidence>
<reference evidence="4" key="2">
    <citation type="submission" date="2025-08" db="UniProtKB">
        <authorList>
            <consortium name="RefSeq"/>
        </authorList>
    </citation>
    <scope>IDENTIFICATION</scope>
    <source>
        <tissue evidence="4">Leaf</tissue>
    </source>
</reference>
<feature type="repeat" description="PPR" evidence="2">
    <location>
        <begin position="499"/>
        <end position="533"/>
    </location>
</feature>
<dbReference type="InterPro" id="IPR046848">
    <property type="entry name" value="E_motif"/>
</dbReference>
<dbReference type="Pfam" id="PF13041">
    <property type="entry name" value="PPR_2"/>
    <property type="match status" value="3"/>
</dbReference>
<dbReference type="Pfam" id="PF01535">
    <property type="entry name" value="PPR"/>
    <property type="match status" value="7"/>
</dbReference>
<evidence type="ECO:0000256" key="2">
    <source>
        <dbReference type="PROSITE-ProRule" id="PRU00708"/>
    </source>
</evidence>
<reference evidence="3" key="1">
    <citation type="journal article" date="2021" name="Nat. Commun.">
        <title>Genomic analyses provide insights into spinach domestication and the genetic basis of agronomic traits.</title>
        <authorList>
            <person name="Cai X."/>
            <person name="Sun X."/>
            <person name="Xu C."/>
            <person name="Sun H."/>
            <person name="Wang X."/>
            <person name="Ge C."/>
            <person name="Zhang Z."/>
            <person name="Wang Q."/>
            <person name="Fei Z."/>
            <person name="Jiao C."/>
            <person name="Wang Q."/>
        </authorList>
    </citation>
    <scope>NUCLEOTIDE SEQUENCE [LARGE SCALE GENOMIC DNA]</scope>
    <source>
        <strain evidence="3">cv. Varoflay</strain>
    </source>
</reference>
<feature type="repeat" description="PPR" evidence="2">
    <location>
        <begin position="398"/>
        <end position="432"/>
    </location>
</feature>
<dbReference type="Pfam" id="PF20431">
    <property type="entry name" value="E_motif"/>
    <property type="match status" value="1"/>
</dbReference>
<keyword evidence="1" id="KW-0677">Repeat</keyword>
<feature type="repeat" description="PPR" evidence="2">
    <location>
        <begin position="834"/>
        <end position="868"/>
    </location>
</feature>
<sequence>MVLNLQQVLIHFPPFSNLFPLHYRNFATSSSSQCYVRSIIKLCNKVEHLKPLKSLIIITGLSGYKLVISEFIGRCFHLGNTELGLSAFYASNNRSLLLQNLIIKHLCSLGLYQDVISVYKTCKYFGTSDGNYTFPYVFKACSVLCDVELGKEIHGVVIRTGFGTNVFVQTALVDFYSKIGRMDIARLVFDKMSEWDMVSWNALISGYSFNGFDYEALKVLQDLWGKGVKPNVTTLASIFPVCTRLGFQLLGRSLYGYAVKSGFHHHEMLIPALISMYATMGEIHIARCLFDLSPIKNVVIWNSMIYAHARNQMPETAFEMFQKMLSADLPLNAATFVSVIPCSETVNLLFHGETLHGCVIKHGVDNQVSVVTSLISMYEKLGDVQSAAKVFTWMPHKNILAWNSIVSAYVHHGLSQTSLNAVHEMQVSGIEADSISIVNIFSACSELEELRLGKSAHAITMRKGFDSDIIVLNSILGFYSSCHQLHSSFKVFDLIASKNTISWNTMISGCAYNGEMRKAAAFFSGMQLEGVQPDVVSLISILPSLNESSNLAQGMNLHAFALKLCFTFDVTLANALISMYSSRGDLDSAAMIFHAMTDRCLVSWNSLLTSYRCHNLHKEVIILVKKMIKDGQNPNYITLLNILPGCSTLLQGKSVHSYAIRIGAMLQTPFLTSLICMYSRFNNIISCFLLFEAGDKLDVSLWNVMMSVLLEARELEKAVSIFCELLQTEVKVDYITILSLVSACIQINSISVTNSVLAFVIKNGFLQETTVGNSFIDLYAKCGDIQMARKVFKSLLEKDTVSWSVMINGYGLHGDGEGAVSLFSEMEDSGIKPDSITYRSILSACSHSGLTDQSNIILNSMQKKGIQPTIEDYGCVLDLLSRKGLLFEAYAIVKRMQGGVSVSILESLLGGCMVHGNVEIGEKVGEFLIYKDPENVAAYVTLHNIYAGGGRWQDANKIRSMMEERELSKAAGFSMLDGQKL</sequence>
<evidence type="ECO:0000313" key="3">
    <source>
        <dbReference type="Proteomes" id="UP000813463"/>
    </source>
</evidence>
<evidence type="ECO:0000313" key="4">
    <source>
        <dbReference type="RefSeq" id="XP_056696843.1"/>
    </source>
</evidence>
<dbReference type="PANTHER" id="PTHR47926:SF544">
    <property type="entry name" value="PENTACOTRIPEPTIDE-REPEAT REGION OF PRORP DOMAIN-CONTAINING PROTEIN"/>
    <property type="match status" value="1"/>
</dbReference>
<dbReference type="PANTHER" id="PTHR47926">
    <property type="entry name" value="PENTATRICOPEPTIDE REPEAT-CONTAINING PROTEIN"/>
    <property type="match status" value="1"/>
</dbReference>
<dbReference type="PROSITE" id="PS51375">
    <property type="entry name" value="PPR"/>
    <property type="match status" value="7"/>
</dbReference>
<dbReference type="Gene3D" id="1.25.40.10">
    <property type="entry name" value="Tetratricopeptide repeat domain"/>
    <property type="match status" value="6"/>
</dbReference>
<organism evidence="3 4">
    <name type="scientific">Spinacia oleracea</name>
    <name type="common">Spinach</name>
    <dbReference type="NCBI Taxonomy" id="3562"/>
    <lineage>
        <taxon>Eukaryota</taxon>
        <taxon>Viridiplantae</taxon>
        <taxon>Streptophyta</taxon>
        <taxon>Embryophyta</taxon>
        <taxon>Tracheophyta</taxon>
        <taxon>Spermatophyta</taxon>
        <taxon>Magnoliopsida</taxon>
        <taxon>eudicotyledons</taxon>
        <taxon>Gunneridae</taxon>
        <taxon>Pentapetalae</taxon>
        <taxon>Caryophyllales</taxon>
        <taxon>Chenopodiaceae</taxon>
        <taxon>Chenopodioideae</taxon>
        <taxon>Anserineae</taxon>
        <taxon>Spinacia</taxon>
    </lineage>
</organism>
<feature type="repeat" description="PPR" evidence="2">
    <location>
        <begin position="297"/>
        <end position="331"/>
    </location>
</feature>
<dbReference type="InterPro" id="IPR002885">
    <property type="entry name" value="PPR_rpt"/>
</dbReference>
<dbReference type="RefSeq" id="XP_056696843.1">
    <property type="nucleotide sequence ID" value="XM_056840865.1"/>
</dbReference>
<protein>
    <submittedName>
        <fullName evidence="4">Pentatricopeptide repeat-containing protein At4g39952, mitochondrial-like</fullName>
    </submittedName>
</protein>
<dbReference type="NCBIfam" id="TIGR00756">
    <property type="entry name" value="PPR"/>
    <property type="match status" value="4"/>
</dbReference>
<dbReference type="InterPro" id="IPR011990">
    <property type="entry name" value="TPR-like_helical_dom_sf"/>
</dbReference>
<dbReference type="Proteomes" id="UP000813463">
    <property type="component" value="Chromosome 3"/>
</dbReference>
<feature type="repeat" description="PPR" evidence="2">
    <location>
        <begin position="698"/>
        <end position="732"/>
    </location>
</feature>
<name>A0ABM3RMK7_SPIOL</name>
<dbReference type="GeneID" id="110789153"/>
<feature type="repeat" description="PPR" evidence="2">
    <location>
        <begin position="196"/>
        <end position="230"/>
    </location>
</feature>
<feature type="repeat" description="PPR" evidence="2">
    <location>
        <begin position="799"/>
        <end position="833"/>
    </location>
</feature>
<dbReference type="InterPro" id="IPR046960">
    <property type="entry name" value="PPR_At4g14850-like_plant"/>
</dbReference>